<reference evidence="1 2" key="1">
    <citation type="submission" date="2020-08" db="EMBL/GenBank/DDBJ databases">
        <title>Sequencing the genomes of 1000 actinobacteria strains.</title>
        <authorList>
            <person name="Klenk H.-P."/>
        </authorList>
    </citation>
    <scope>NUCLEOTIDE SEQUENCE [LARGE SCALE GENOMIC DNA]</scope>
    <source>
        <strain evidence="1 2">DSM 23889</strain>
    </source>
</reference>
<dbReference type="OrthoDB" id="3732358at2"/>
<protein>
    <submittedName>
        <fullName evidence="1">Uncharacterized protein</fullName>
    </submittedName>
</protein>
<proteinExistence type="predicted"/>
<dbReference type="EMBL" id="JACHBS010000001">
    <property type="protein sequence ID" value="MBB5617212.1"/>
    <property type="molecule type" value="Genomic_DNA"/>
</dbReference>
<organism evidence="1 2">
    <name type="scientific">Microcella frigidaquae</name>
    <dbReference type="NCBI Taxonomy" id="424758"/>
    <lineage>
        <taxon>Bacteria</taxon>
        <taxon>Bacillati</taxon>
        <taxon>Actinomycetota</taxon>
        <taxon>Actinomycetes</taxon>
        <taxon>Micrococcales</taxon>
        <taxon>Microbacteriaceae</taxon>
        <taxon>Microcella</taxon>
    </lineage>
</organism>
<keyword evidence="2" id="KW-1185">Reference proteome</keyword>
<name>A0A840XFC6_9MICO</name>
<evidence type="ECO:0000313" key="2">
    <source>
        <dbReference type="Proteomes" id="UP000552883"/>
    </source>
</evidence>
<accession>A0A840XFC6</accession>
<comment type="caution">
    <text evidence="1">The sequence shown here is derived from an EMBL/GenBank/DDBJ whole genome shotgun (WGS) entry which is preliminary data.</text>
</comment>
<dbReference type="AlphaFoldDB" id="A0A840XFC6"/>
<dbReference type="Proteomes" id="UP000552883">
    <property type="component" value="Unassembled WGS sequence"/>
</dbReference>
<dbReference type="RefSeq" id="WP_153982548.1">
    <property type="nucleotide sequence ID" value="NZ_BAAANZ010000009.1"/>
</dbReference>
<evidence type="ECO:0000313" key="1">
    <source>
        <dbReference type="EMBL" id="MBB5617212.1"/>
    </source>
</evidence>
<gene>
    <name evidence="1" type="ORF">BJ959_000708</name>
</gene>
<sequence>MIATTAALCAINGCGKPRHQRRRYCGSHAMRAYRYGDPNARKPQPRRDLIGQVFGLLTVLETDGYHWRCKCECGAIATIPTGNLNRGQTTCGNRTTHRREATVGYYQAHKRLTVDRGPASAHACVDCGQPAQHWSYSNASPDELTDVTGLRYSLNQDDYQPRCAPCHSIHDGKTTRAA</sequence>